<evidence type="ECO:0000256" key="1">
    <source>
        <dbReference type="SAM" id="Phobius"/>
    </source>
</evidence>
<keyword evidence="1" id="KW-0472">Membrane</keyword>
<evidence type="ECO:0000256" key="2">
    <source>
        <dbReference type="SAM" id="SignalP"/>
    </source>
</evidence>
<proteinExistence type="predicted"/>
<feature type="transmembrane region" description="Helical" evidence="1">
    <location>
        <begin position="127"/>
        <end position="145"/>
    </location>
</feature>
<gene>
    <name evidence="3" type="ORF">GYMLUDRAFT_263707</name>
</gene>
<protein>
    <recommendedName>
        <fullName evidence="5">Solute carrier family 40 protein</fullName>
    </recommendedName>
</protein>
<evidence type="ECO:0000313" key="4">
    <source>
        <dbReference type="Proteomes" id="UP000053593"/>
    </source>
</evidence>
<name>A0A0D0BN83_9AGAR</name>
<feature type="chain" id="PRO_5002207421" description="Solute carrier family 40 protein" evidence="2">
    <location>
        <begin position="20"/>
        <end position="148"/>
    </location>
</feature>
<dbReference type="AlphaFoldDB" id="A0A0D0BN83"/>
<dbReference type="Proteomes" id="UP000053593">
    <property type="component" value="Unassembled WGS sequence"/>
</dbReference>
<dbReference type="HOGENOM" id="CLU_1759020_0_0_1"/>
<feature type="transmembrane region" description="Helical" evidence="1">
    <location>
        <begin position="57"/>
        <end position="77"/>
    </location>
</feature>
<keyword evidence="1" id="KW-0812">Transmembrane</keyword>
<keyword evidence="2" id="KW-0732">Signal</keyword>
<keyword evidence="4" id="KW-1185">Reference proteome</keyword>
<reference evidence="3 4" key="1">
    <citation type="submission" date="2014-04" db="EMBL/GenBank/DDBJ databases">
        <title>Evolutionary Origins and Diversification of the Mycorrhizal Mutualists.</title>
        <authorList>
            <consortium name="DOE Joint Genome Institute"/>
            <consortium name="Mycorrhizal Genomics Consortium"/>
            <person name="Kohler A."/>
            <person name="Kuo A."/>
            <person name="Nagy L.G."/>
            <person name="Floudas D."/>
            <person name="Copeland A."/>
            <person name="Barry K.W."/>
            <person name="Cichocki N."/>
            <person name="Veneault-Fourrey C."/>
            <person name="LaButti K."/>
            <person name="Lindquist E.A."/>
            <person name="Lipzen A."/>
            <person name="Lundell T."/>
            <person name="Morin E."/>
            <person name="Murat C."/>
            <person name="Riley R."/>
            <person name="Ohm R."/>
            <person name="Sun H."/>
            <person name="Tunlid A."/>
            <person name="Henrissat B."/>
            <person name="Grigoriev I.V."/>
            <person name="Hibbett D.S."/>
            <person name="Martin F."/>
        </authorList>
    </citation>
    <scope>NUCLEOTIDE SEQUENCE [LARGE SCALE GENOMIC DNA]</scope>
    <source>
        <strain evidence="3 4">FD-317 M1</strain>
    </source>
</reference>
<evidence type="ECO:0000313" key="3">
    <source>
        <dbReference type="EMBL" id="KIK56426.1"/>
    </source>
</evidence>
<evidence type="ECO:0008006" key="5">
    <source>
        <dbReference type="Google" id="ProtNLM"/>
    </source>
</evidence>
<keyword evidence="1" id="KW-1133">Transmembrane helix</keyword>
<accession>A0A0D0BN83</accession>
<dbReference type="OrthoDB" id="3026602at2759"/>
<organism evidence="3 4">
    <name type="scientific">Collybiopsis luxurians FD-317 M1</name>
    <dbReference type="NCBI Taxonomy" id="944289"/>
    <lineage>
        <taxon>Eukaryota</taxon>
        <taxon>Fungi</taxon>
        <taxon>Dikarya</taxon>
        <taxon>Basidiomycota</taxon>
        <taxon>Agaricomycotina</taxon>
        <taxon>Agaricomycetes</taxon>
        <taxon>Agaricomycetidae</taxon>
        <taxon>Agaricales</taxon>
        <taxon>Marasmiineae</taxon>
        <taxon>Omphalotaceae</taxon>
        <taxon>Collybiopsis</taxon>
        <taxon>Collybiopsis luxurians</taxon>
    </lineage>
</organism>
<feature type="signal peptide" evidence="2">
    <location>
        <begin position="1"/>
        <end position="19"/>
    </location>
</feature>
<dbReference type="EMBL" id="KN834798">
    <property type="protein sequence ID" value="KIK56426.1"/>
    <property type="molecule type" value="Genomic_DNA"/>
</dbReference>
<sequence length="148" mass="16208">MLACITLSFLLCCWDLASKFSRVLIFTKVALIGAASNDVSFNLEEAGSAINTLQSALLWPLIINLILGDTIISWRAILIWDGNKMVRHALVVLMTANAMADIGDGILDDVTVDGPSRVVILDYISSFLSFAVNFLATSMITITAWKYY</sequence>